<proteinExistence type="predicted"/>
<keyword evidence="3" id="KW-1185">Reference proteome</keyword>
<accession>A0AAV0BYV9</accession>
<gene>
    <name evidence="2" type="ORF">CEPIT_LOCUS1199</name>
</gene>
<name>A0AAV0BYV9_9ASTE</name>
<evidence type="ECO:0000313" key="2">
    <source>
        <dbReference type="EMBL" id="CAH9058062.1"/>
    </source>
</evidence>
<sequence>MELPVTTAAAGRALTPHSTAAATPPARWEELVATETCIAPGTAPTPPRSALLCSTMA</sequence>
<dbReference type="EMBL" id="CAMAPF010000007">
    <property type="protein sequence ID" value="CAH9058062.1"/>
    <property type="molecule type" value="Genomic_DNA"/>
</dbReference>
<comment type="caution">
    <text evidence="2">The sequence shown here is derived from an EMBL/GenBank/DDBJ whole genome shotgun (WGS) entry which is preliminary data.</text>
</comment>
<evidence type="ECO:0000256" key="1">
    <source>
        <dbReference type="SAM" id="MobiDB-lite"/>
    </source>
</evidence>
<reference evidence="2" key="1">
    <citation type="submission" date="2022-07" db="EMBL/GenBank/DDBJ databases">
        <authorList>
            <person name="Macas J."/>
            <person name="Novak P."/>
            <person name="Neumann P."/>
        </authorList>
    </citation>
    <scope>NUCLEOTIDE SEQUENCE</scope>
</reference>
<organism evidence="2 3">
    <name type="scientific">Cuscuta epithymum</name>
    <dbReference type="NCBI Taxonomy" id="186058"/>
    <lineage>
        <taxon>Eukaryota</taxon>
        <taxon>Viridiplantae</taxon>
        <taxon>Streptophyta</taxon>
        <taxon>Embryophyta</taxon>
        <taxon>Tracheophyta</taxon>
        <taxon>Spermatophyta</taxon>
        <taxon>Magnoliopsida</taxon>
        <taxon>eudicotyledons</taxon>
        <taxon>Gunneridae</taxon>
        <taxon>Pentapetalae</taxon>
        <taxon>asterids</taxon>
        <taxon>lamiids</taxon>
        <taxon>Solanales</taxon>
        <taxon>Convolvulaceae</taxon>
        <taxon>Cuscuteae</taxon>
        <taxon>Cuscuta</taxon>
        <taxon>Cuscuta subgen. Cuscuta</taxon>
    </lineage>
</organism>
<dbReference type="AlphaFoldDB" id="A0AAV0BYV9"/>
<feature type="compositionally biased region" description="Low complexity" evidence="1">
    <location>
        <begin position="13"/>
        <end position="26"/>
    </location>
</feature>
<protein>
    <submittedName>
        <fullName evidence="2">Uncharacterized protein</fullName>
    </submittedName>
</protein>
<dbReference type="Proteomes" id="UP001152523">
    <property type="component" value="Unassembled WGS sequence"/>
</dbReference>
<feature type="region of interest" description="Disordered" evidence="1">
    <location>
        <begin position="1"/>
        <end position="26"/>
    </location>
</feature>
<evidence type="ECO:0000313" key="3">
    <source>
        <dbReference type="Proteomes" id="UP001152523"/>
    </source>
</evidence>